<accession>A0A6G4ZYJ3</accession>
<dbReference type="Gene3D" id="1.10.1380.10">
    <property type="entry name" value="Neutral endopeptidase , domain2"/>
    <property type="match status" value="1"/>
</dbReference>
<dbReference type="InterPro" id="IPR042089">
    <property type="entry name" value="Peptidase_M13_dom_2"/>
</dbReference>
<sequence length="173" mass="19867">MHENRKNQSKLKKSVKTVLAAYGLKAWPVVNENNVHGNKNYKQILRKTGPRPLFDYFVSSEGPYPIITMTKPEQFFVSEANVGFREASLFARSDEGEEVTDQYDGYEDIYEKVDEAYENFIEKALELLNDTLKDQKTNISKSIINFEKKLYNLTSQARPAKTTNETFKLSPGP</sequence>
<dbReference type="VEuPathDB" id="VectorBase:LOC119163617"/>
<organism evidence="1">
    <name type="scientific">Rhipicephalus microplus</name>
    <name type="common">Cattle tick</name>
    <name type="synonym">Boophilus microplus</name>
    <dbReference type="NCBI Taxonomy" id="6941"/>
    <lineage>
        <taxon>Eukaryota</taxon>
        <taxon>Metazoa</taxon>
        <taxon>Ecdysozoa</taxon>
        <taxon>Arthropoda</taxon>
        <taxon>Chelicerata</taxon>
        <taxon>Arachnida</taxon>
        <taxon>Acari</taxon>
        <taxon>Parasitiformes</taxon>
        <taxon>Ixodida</taxon>
        <taxon>Ixodoidea</taxon>
        <taxon>Ixodidae</taxon>
        <taxon>Rhipicephalinae</taxon>
        <taxon>Rhipicephalus</taxon>
        <taxon>Boophilus</taxon>
    </lineage>
</organism>
<reference evidence="1" key="1">
    <citation type="submission" date="2020-03" db="EMBL/GenBank/DDBJ databases">
        <title>A transcriptome and proteome of the tick Rhipicephalus microplus shaped by the genetic composition of its hosts and developmental stage.</title>
        <authorList>
            <person name="Garcia G.R."/>
            <person name="Ribeiro J.M.C."/>
            <person name="Maruyama S.R."/>
            <person name="Gardinasse L.G."/>
            <person name="Nelson K."/>
            <person name="Ferreira B.R."/>
            <person name="Andrade T.G."/>
            <person name="Santos I.K.F.M."/>
        </authorList>
    </citation>
    <scope>NUCLEOTIDE SEQUENCE</scope>
    <source>
        <strain evidence="1">NSGR</strain>
        <tissue evidence="1">Salivary glands</tissue>
    </source>
</reference>
<dbReference type="EMBL" id="GIKN01001552">
    <property type="protein sequence ID" value="NIE43825.1"/>
    <property type="molecule type" value="Transcribed_RNA"/>
</dbReference>
<dbReference type="AlphaFoldDB" id="A0A6G4ZYJ3"/>
<name>A0A6G4ZYJ3_RHIMP</name>
<protein>
    <submittedName>
        <fullName evidence="1">Uncharacterized protein</fullName>
    </submittedName>
</protein>
<dbReference type="OrthoDB" id="6513660at2759"/>
<proteinExistence type="predicted"/>
<evidence type="ECO:0000313" key="1">
    <source>
        <dbReference type="EMBL" id="NIE43825.1"/>
    </source>
</evidence>